<dbReference type="EMBL" id="JAEHOC010000001">
    <property type="protein sequence ID" value="KAG2445635.1"/>
    <property type="molecule type" value="Genomic_DNA"/>
</dbReference>
<dbReference type="OrthoDB" id="248923at2759"/>
<keyword evidence="3" id="KW-0808">Transferase</keyword>
<evidence type="ECO:0000256" key="1">
    <source>
        <dbReference type="ARBA" id="ARBA00012513"/>
    </source>
</evidence>
<evidence type="ECO:0000313" key="13">
    <source>
        <dbReference type="Proteomes" id="UP000650467"/>
    </source>
</evidence>
<dbReference type="AlphaFoldDB" id="A0A835WEF6"/>
<dbReference type="EC" id="2.7.11.1" evidence="1"/>
<evidence type="ECO:0000256" key="10">
    <source>
        <dbReference type="SAM" id="MobiDB-lite"/>
    </source>
</evidence>
<sequence>MSRPTSRQSESRPQTVEAQPGVGSLQPVPSPARQASKNGSRPATREAPSPARGDGESLGVVPSCPGRLTDAYDVQKPVGKGGYAVVYKGIRRDDGRVVAVKKVEIFEMSAKKRERCLQEVTLLQQLDHPNIIQMLDAFIDENMLIIIFEWAPAGDLKRLIKKTAEQGKTLDEPSIWTLFYQVTDGLRYMHQHRIMHRDIKPANVLVGANGALKLGDLGLGRQLSEQTMEAFSKVGTPYYVSPEVVRGAGYDWKSDVWSMGCLLYELALLRSPFEMEGANLYDVFQKISKGEYTPLPADQFSAPLRSLVGRMLQIDPAKRPELEEVWTITSGAVQSQARTRTDVHGAATEVYEQVVLLSCEVSARLRGKPPPPSTPPNGKRRGDAAAAAAAAAAVPTSSLAPPPTDTIRSLHPLYFSEPLVPQLRSDYDAFQKQQLGAFLAVLAWLLRLNGKPDAAAAVEANLELVPAARAPTARLAASARANGAPGAPAPGQLHTCTNLLKGAEAAKKGAQVLGLSTEFAPVNAIALGHGRAVCGLLQDALALTAGRVPLAVRPLGRAAEAPAEEVAEADGLLEGPAESVLTAAGAAGGAGGYGSDGDDEAEYSGAAADQQRANDSLRPGAASTSGGGGGAGGGRGGSAAVTMTQVDPIAWRQELERLAPQLGRIKISAEAAAGDWAQRWSQTKEQLATLAGAAPDVRATLGKLGDGVTRDLDRIQTSEQRLNDNTREMLAEYAAIRRRFDALARERRTHDELLEMGSAALHELNEKLEEVQQGIQDKTDGLDGSRQVKLMHDAMRAMHKEMRKMDVRMGVVRHQLWVKQVGRTLKLSAAAGRGRGGSDNEDEDD</sequence>
<keyword evidence="13" id="KW-1185">Reference proteome</keyword>
<evidence type="ECO:0000256" key="5">
    <source>
        <dbReference type="ARBA" id="ARBA00022777"/>
    </source>
</evidence>
<feature type="compositionally biased region" description="Gly residues" evidence="10">
    <location>
        <begin position="625"/>
        <end position="637"/>
    </location>
</feature>
<dbReference type="CDD" id="cd08224">
    <property type="entry name" value="STKc_Nek6_7"/>
    <property type="match status" value="1"/>
</dbReference>
<evidence type="ECO:0000256" key="4">
    <source>
        <dbReference type="ARBA" id="ARBA00022741"/>
    </source>
</evidence>
<gene>
    <name evidence="12" type="ORF">HXX76_000245</name>
</gene>
<feature type="region of interest" description="Disordered" evidence="10">
    <location>
        <begin position="1"/>
        <end position="60"/>
    </location>
</feature>
<comment type="caution">
    <text evidence="12">The sequence shown here is derived from an EMBL/GenBank/DDBJ whole genome shotgun (WGS) entry which is preliminary data.</text>
</comment>
<dbReference type="SMART" id="SM00220">
    <property type="entry name" value="S_TKc"/>
    <property type="match status" value="1"/>
</dbReference>
<evidence type="ECO:0000256" key="8">
    <source>
        <dbReference type="ARBA" id="ARBA00048679"/>
    </source>
</evidence>
<feature type="region of interest" description="Disordered" evidence="10">
    <location>
        <begin position="588"/>
        <end position="640"/>
    </location>
</feature>
<evidence type="ECO:0000313" key="12">
    <source>
        <dbReference type="EMBL" id="KAG2445635.1"/>
    </source>
</evidence>
<feature type="binding site" evidence="9">
    <location>
        <position position="102"/>
    </location>
    <ligand>
        <name>ATP</name>
        <dbReference type="ChEBI" id="CHEBI:30616"/>
    </ligand>
</feature>
<dbReference type="PANTHER" id="PTHR44899:SF3">
    <property type="entry name" value="SERINE_THREONINE-PROTEIN KINASE NEK1"/>
    <property type="match status" value="1"/>
</dbReference>
<feature type="domain" description="Protein kinase" evidence="11">
    <location>
        <begin position="72"/>
        <end position="333"/>
    </location>
</feature>
<dbReference type="GO" id="GO:0004674">
    <property type="term" value="F:protein serine/threonine kinase activity"/>
    <property type="evidence" value="ECO:0007669"/>
    <property type="project" value="UniProtKB-KW"/>
</dbReference>
<organism evidence="12 13">
    <name type="scientific">Chlamydomonas incerta</name>
    <dbReference type="NCBI Taxonomy" id="51695"/>
    <lineage>
        <taxon>Eukaryota</taxon>
        <taxon>Viridiplantae</taxon>
        <taxon>Chlorophyta</taxon>
        <taxon>core chlorophytes</taxon>
        <taxon>Chlorophyceae</taxon>
        <taxon>CS clade</taxon>
        <taxon>Chlamydomonadales</taxon>
        <taxon>Chlamydomonadaceae</taxon>
        <taxon>Chlamydomonas</taxon>
    </lineage>
</organism>
<dbReference type="InterPro" id="IPR008271">
    <property type="entry name" value="Ser/Thr_kinase_AS"/>
</dbReference>
<keyword evidence="4 9" id="KW-0547">Nucleotide-binding</keyword>
<feature type="region of interest" description="Disordered" evidence="10">
    <location>
        <begin position="365"/>
        <end position="387"/>
    </location>
</feature>
<dbReference type="PROSITE" id="PS50011">
    <property type="entry name" value="PROTEIN_KINASE_DOM"/>
    <property type="match status" value="1"/>
</dbReference>
<dbReference type="InterPro" id="IPR000719">
    <property type="entry name" value="Prot_kinase_dom"/>
</dbReference>
<dbReference type="PROSITE" id="PS00108">
    <property type="entry name" value="PROTEIN_KINASE_ST"/>
    <property type="match status" value="1"/>
</dbReference>
<dbReference type="Pfam" id="PF10498">
    <property type="entry name" value="IFT57"/>
    <property type="match status" value="1"/>
</dbReference>
<name>A0A835WEF6_CHLIN</name>
<comment type="catalytic activity">
    <reaction evidence="7">
        <text>L-threonyl-[protein] + ATP = O-phospho-L-threonyl-[protein] + ADP + H(+)</text>
        <dbReference type="Rhea" id="RHEA:46608"/>
        <dbReference type="Rhea" id="RHEA-COMP:11060"/>
        <dbReference type="Rhea" id="RHEA-COMP:11605"/>
        <dbReference type="ChEBI" id="CHEBI:15378"/>
        <dbReference type="ChEBI" id="CHEBI:30013"/>
        <dbReference type="ChEBI" id="CHEBI:30616"/>
        <dbReference type="ChEBI" id="CHEBI:61977"/>
        <dbReference type="ChEBI" id="CHEBI:456216"/>
        <dbReference type="EC" id="2.7.11.1"/>
    </reaction>
</comment>
<evidence type="ECO:0000256" key="9">
    <source>
        <dbReference type="PROSITE-ProRule" id="PRU10141"/>
    </source>
</evidence>
<dbReference type="Gene3D" id="1.10.510.10">
    <property type="entry name" value="Transferase(Phosphotransferase) domain 1"/>
    <property type="match status" value="1"/>
</dbReference>
<keyword evidence="6 9" id="KW-0067">ATP-binding</keyword>
<reference evidence="12" key="1">
    <citation type="journal article" date="2020" name="bioRxiv">
        <title>Comparative genomics of Chlamydomonas.</title>
        <authorList>
            <person name="Craig R.J."/>
            <person name="Hasan A.R."/>
            <person name="Ness R.W."/>
            <person name="Keightley P.D."/>
        </authorList>
    </citation>
    <scope>NUCLEOTIDE SEQUENCE</scope>
    <source>
        <strain evidence="12">SAG 7.73</strain>
    </source>
</reference>
<evidence type="ECO:0000256" key="6">
    <source>
        <dbReference type="ARBA" id="ARBA00022840"/>
    </source>
</evidence>
<keyword evidence="5" id="KW-0418">Kinase</keyword>
<dbReference type="Pfam" id="PF00069">
    <property type="entry name" value="Pkinase"/>
    <property type="match status" value="1"/>
</dbReference>
<feature type="compositionally biased region" description="Polar residues" evidence="10">
    <location>
        <begin position="1"/>
        <end position="17"/>
    </location>
</feature>
<protein>
    <recommendedName>
        <fullName evidence="1">non-specific serine/threonine protein kinase</fullName>
        <ecNumber evidence="1">2.7.11.1</ecNumber>
    </recommendedName>
</protein>
<proteinExistence type="predicted"/>
<accession>A0A835WEF6</accession>
<evidence type="ECO:0000259" key="11">
    <source>
        <dbReference type="PROSITE" id="PS50011"/>
    </source>
</evidence>
<comment type="catalytic activity">
    <reaction evidence="8">
        <text>L-seryl-[protein] + ATP = O-phospho-L-seryl-[protein] + ADP + H(+)</text>
        <dbReference type="Rhea" id="RHEA:17989"/>
        <dbReference type="Rhea" id="RHEA-COMP:9863"/>
        <dbReference type="Rhea" id="RHEA-COMP:11604"/>
        <dbReference type="ChEBI" id="CHEBI:15378"/>
        <dbReference type="ChEBI" id="CHEBI:29999"/>
        <dbReference type="ChEBI" id="CHEBI:30616"/>
        <dbReference type="ChEBI" id="CHEBI:83421"/>
        <dbReference type="ChEBI" id="CHEBI:456216"/>
        <dbReference type="EC" id="2.7.11.1"/>
    </reaction>
</comment>
<dbReference type="Proteomes" id="UP000650467">
    <property type="component" value="Unassembled WGS sequence"/>
</dbReference>
<evidence type="ECO:0000256" key="3">
    <source>
        <dbReference type="ARBA" id="ARBA00022679"/>
    </source>
</evidence>
<dbReference type="PROSITE" id="PS00107">
    <property type="entry name" value="PROTEIN_KINASE_ATP"/>
    <property type="match status" value="1"/>
</dbReference>
<dbReference type="InterPro" id="IPR017441">
    <property type="entry name" value="Protein_kinase_ATP_BS"/>
</dbReference>
<keyword evidence="2" id="KW-0723">Serine/threonine-protein kinase</keyword>
<dbReference type="SUPFAM" id="SSF56112">
    <property type="entry name" value="Protein kinase-like (PK-like)"/>
    <property type="match status" value="1"/>
</dbReference>
<evidence type="ECO:0000256" key="2">
    <source>
        <dbReference type="ARBA" id="ARBA00022527"/>
    </source>
</evidence>
<evidence type="ECO:0000256" key="7">
    <source>
        <dbReference type="ARBA" id="ARBA00047899"/>
    </source>
</evidence>
<dbReference type="GO" id="GO:0005524">
    <property type="term" value="F:ATP binding"/>
    <property type="evidence" value="ECO:0007669"/>
    <property type="project" value="UniProtKB-UniRule"/>
</dbReference>
<dbReference type="PANTHER" id="PTHR44899">
    <property type="entry name" value="CAMK FAMILY PROTEIN KINASE"/>
    <property type="match status" value="1"/>
</dbReference>
<dbReference type="InterPro" id="IPR019530">
    <property type="entry name" value="Intra-flagellar_transport_57"/>
</dbReference>
<dbReference type="InterPro" id="IPR011009">
    <property type="entry name" value="Kinase-like_dom_sf"/>
</dbReference>
<dbReference type="InterPro" id="IPR051131">
    <property type="entry name" value="NEK_Ser/Thr_kinase_NIMA"/>
</dbReference>